<protein>
    <submittedName>
        <fullName evidence="2">Uncharacterized protein</fullName>
    </submittedName>
</protein>
<reference evidence="2" key="1">
    <citation type="submission" date="2018-02" db="EMBL/GenBank/DDBJ databases">
        <title>Rhizophora mucronata_Transcriptome.</title>
        <authorList>
            <person name="Meera S.P."/>
            <person name="Sreeshan A."/>
            <person name="Augustine A."/>
        </authorList>
    </citation>
    <scope>NUCLEOTIDE SEQUENCE</scope>
    <source>
        <tissue evidence="2">Leaf</tissue>
    </source>
</reference>
<keyword evidence="1" id="KW-1133">Transmembrane helix</keyword>
<sequence length="41" mass="4684">MSFWLEIFGLRSCLLSGSFCTFSVVYVVYVVHPQSSFVSIF</sequence>
<keyword evidence="1" id="KW-0812">Transmembrane</keyword>
<evidence type="ECO:0000313" key="2">
    <source>
        <dbReference type="EMBL" id="MBX69170.1"/>
    </source>
</evidence>
<feature type="transmembrane region" description="Helical" evidence="1">
    <location>
        <begin position="12"/>
        <end position="31"/>
    </location>
</feature>
<organism evidence="2">
    <name type="scientific">Rhizophora mucronata</name>
    <name type="common">Asiatic mangrove</name>
    <dbReference type="NCBI Taxonomy" id="61149"/>
    <lineage>
        <taxon>Eukaryota</taxon>
        <taxon>Viridiplantae</taxon>
        <taxon>Streptophyta</taxon>
        <taxon>Embryophyta</taxon>
        <taxon>Tracheophyta</taxon>
        <taxon>Spermatophyta</taxon>
        <taxon>Magnoliopsida</taxon>
        <taxon>eudicotyledons</taxon>
        <taxon>Gunneridae</taxon>
        <taxon>Pentapetalae</taxon>
        <taxon>rosids</taxon>
        <taxon>fabids</taxon>
        <taxon>Malpighiales</taxon>
        <taxon>Rhizophoraceae</taxon>
        <taxon>Rhizophora</taxon>
    </lineage>
</organism>
<accession>A0A2P2QQB1</accession>
<dbReference type="EMBL" id="GGEC01088686">
    <property type="protein sequence ID" value="MBX69170.1"/>
    <property type="molecule type" value="Transcribed_RNA"/>
</dbReference>
<keyword evidence="1" id="KW-0472">Membrane</keyword>
<proteinExistence type="predicted"/>
<name>A0A2P2QQB1_RHIMU</name>
<dbReference type="AlphaFoldDB" id="A0A2P2QQB1"/>
<evidence type="ECO:0000256" key="1">
    <source>
        <dbReference type="SAM" id="Phobius"/>
    </source>
</evidence>